<proteinExistence type="predicted"/>
<organism evidence="1 2">
    <name type="scientific">Streptomyces brasiliscabiei</name>
    <dbReference type="NCBI Taxonomy" id="2736302"/>
    <lineage>
        <taxon>Bacteria</taxon>
        <taxon>Bacillati</taxon>
        <taxon>Actinomycetota</taxon>
        <taxon>Actinomycetes</taxon>
        <taxon>Kitasatosporales</taxon>
        <taxon>Streptomycetaceae</taxon>
        <taxon>Streptomyces</taxon>
    </lineage>
</organism>
<reference evidence="1 2" key="1">
    <citation type="submission" date="2024-03" db="EMBL/GenBank/DDBJ databases">
        <title>First Report of Pectobacterium brasiliscabiei causing potato scab in china.</title>
        <authorList>
            <person name="Handique U."/>
        </authorList>
    </citation>
    <scope>NUCLEOTIDE SEQUENCE [LARGE SCALE GENOMIC DNA]</scope>
    <source>
        <strain evidence="1 2">ZRIMU1503</strain>
    </source>
</reference>
<feature type="non-terminal residue" evidence="1">
    <location>
        <position position="81"/>
    </location>
</feature>
<dbReference type="Gene3D" id="3.30.565.10">
    <property type="entry name" value="Histidine kinase-like ATPase, C-terminal domain"/>
    <property type="match status" value="1"/>
</dbReference>
<dbReference type="Proteomes" id="UP001365781">
    <property type="component" value="Unassembled WGS sequence"/>
</dbReference>
<dbReference type="SUPFAM" id="SSF55874">
    <property type="entry name" value="ATPase domain of HSP90 chaperone/DNA topoisomerase II/histidine kinase"/>
    <property type="match status" value="1"/>
</dbReference>
<dbReference type="InterPro" id="IPR036890">
    <property type="entry name" value="HATPase_C_sf"/>
</dbReference>
<evidence type="ECO:0000313" key="2">
    <source>
        <dbReference type="Proteomes" id="UP001365781"/>
    </source>
</evidence>
<evidence type="ECO:0000313" key="1">
    <source>
        <dbReference type="EMBL" id="MEI5617529.1"/>
    </source>
</evidence>
<protein>
    <submittedName>
        <fullName evidence="1">Uncharacterized protein</fullName>
    </submittedName>
</protein>
<sequence>WPHKPIQVKLPSALDPVLEIRDFGTGLSHEDTLRVFAHYGRSTKRGTNEQTGQLGIGSKSAFCYTDSYQITSFFNGVVNVY</sequence>
<dbReference type="RefSeq" id="WP_336559364.1">
    <property type="nucleotide sequence ID" value="NZ_JBBAYM010000744.1"/>
</dbReference>
<accession>A0ABU8GY34</accession>
<comment type="caution">
    <text evidence="1">The sequence shown here is derived from an EMBL/GenBank/DDBJ whole genome shotgun (WGS) entry which is preliminary data.</text>
</comment>
<keyword evidence="2" id="KW-1185">Reference proteome</keyword>
<gene>
    <name evidence="1" type="ORF">WB403_51445</name>
</gene>
<name>A0ABU8GY34_9ACTN</name>
<feature type="non-terminal residue" evidence="1">
    <location>
        <position position="1"/>
    </location>
</feature>
<dbReference type="EMBL" id="JBBAYM010000744">
    <property type="protein sequence ID" value="MEI5617529.1"/>
    <property type="molecule type" value="Genomic_DNA"/>
</dbReference>